<evidence type="ECO:0000313" key="4">
    <source>
        <dbReference type="EMBL" id="KAH1075031.1"/>
    </source>
</evidence>
<protein>
    <recommendedName>
        <fullName evidence="3">Hydrophobic seed protein domain-containing protein</fullName>
    </recommendedName>
</protein>
<comment type="caution">
    <text evidence="4">The sequence shown here is derived from an EMBL/GenBank/DDBJ whole genome shotgun (WGS) entry which is preliminary data.</text>
</comment>
<evidence type="ECO:0000259" key="3">
    <source>
        <dbReference type="Pfam" id="PF14547"/>
    </source>
</evidence>
<dbReference type="Gene3D" id="1.10.110.10">
    <property type="entry name" value="Plant lipid-transfer and hydrophobic proteins"/>
    <property type="match status" value="1"/>
</dbReference>
<organism evidence="4 5">
    <name type="scientific">Gossypium stocksii</name>
    <dbReference type="NCBI Taxonomy" id="47602"/>
    <lineage>
        <taxon>Eukaryota</taxon>
        <taxon>Viridiplantae</taxon>
        <taxon>Streptophyta</taxon>
        <taxon>Embryophyta</taxon>
        <taxon>Tracheophyta</taxon>
        <taxon>Spermatophyta</taxon>
        <taxon>Magnoliopsida</taxon>
        <taxon>eudicotyledons</taxon>
        <taxon>Gunneridae</taxon>
        <taxon>Pentapetalae</taxon>
        <taxon>rosids</taxon>
        <taxon>malvids</taxon>
        <taxon>Malvales</taxon>
        <taxon>Malvaceae</taxon>
        <taxon>Malvoideae</taxon>
        <taxon>Gossypium</taxon>
    </lineage>
</organism>
<dbReference type="SUPFAM" id="SSF47699">
    <property type="entry name" value="Bifunctional inhibitor/lipid-transfer protein/seed storage 2S albumin"/>
    <property type="match status" value="1"/>
</dbReference>
<sequence length="109" mass="11640">MASKVSAAILLLSLNLLFFSVANANIVKHTECPKNNVNVCVNVLRSGGILAKDSPCCTHIQHLVALKAELCLCAIVKANNLGLVDADPTVQLELLLNGCGCRPTRSYYC</sequence>
<proteinExistence type="inferred from homology"/>
<dbReference type="InterPro" id="IPR036312">
    <property type="entry name" value="Bifun_inhib/LTP/seed_sf"/>
</dbReference>
<feature type="signal peptide" evidence="2">
    <location>
        <begin position="1"/>
        <end position="24"/>
    </location>
</feature>
<dbReference type="EMBL" id="JAIQCV010000008">
    <property type="protein sequence ID" value="KAH1075031.1"/>
    <property type="molecule type" value="Genomic_DNA"/>
</dbReference>
<keyword evidence="5" id="KW-1185">Reference proteome</keyword>
<dbReference type="AlphaFoldDB" id="A0A9D3ZZI5"/>
<dbReference type="Pfam" id="PF14547">
    <property type="entry name" value="Hydrophob_seed"/>
    <property type="match status" value="1"/>
</dbReference>
<comment type="similarity">
    <text evidence="1">Belongs to the plant LTP family. PEARLI1 subfamily.</text>
</comment>
<reference evidence="4 5" key="1">
    <citation type="journal article" date="2021" name="Plant Biotechnol. J.">
        <title>Multi-omics assisted identification of the key and species-specific regulatory components of drought-tolerant mechanisms in Gossypium stocksii.</title>
        <authorList>
            <person name="Yu D."/>
            <person name="Ke L."/>
            <person name="Zhang D."/>
            <person name="Wu Y."/>
            <person name="Sun Y."/>
            <person name="Mei J."/>
            <person name="Sun J."/>
            <person name="Sun Y."/>
        </authorList>
    </citation>
    <scope>NUCLEOTIDE SEQUENCE [LARGE SCALE GENOMIC DNA]</scope>
    <source>
        <strain evidence="5">cv. E1</strain>
        <tissue evidence="4">Leaf</tissue>
    </source>
</reference>
<dbReference type="InterPro" id="IPR027923">
    <property type="entry name" value="Hydrophob_seed_dom"/>
</dbReference>
<feature type="chain" id="PRO_5038429950" description="Hydrophobic seed protein domain-containing protein" evidence="2">
    <location>
        <begin position="25"/>
        <end position="109"/>
    </location>
</feature>
<evidence type="ECO:0000256" key="1">
    <source>
        <dbReference type="ARBA" id="ARBA00008965"/>
    </source>
</evidence>
<evidence type="ECO:0000313" key="5">
    <source>
        <dbReference type="Proteomes" id="UP000828251"/>
    </source>
</evidence>
<gene>
    <name evidence="4" type="ORF">J1N35_027359</name>
</gene>
<feature type="domain" description="Hydrophobic seed protein" evidence="3">
    <location>
        <begin position="32"/>
        <end position="109"/>
    </location>
</feature>
<dbReference type="OrthoDB" id="986167at2759"/>
<name>A0A9D3ZZI5_9ROSI</name>
<dbReference type="InterPro" id="IPR051636">
    <property type="entry name" value="Plant_LTP/defense-related"/>
</dbReference>
<evidence type="ECO:0000256" key="2">
    <source>
        <dbReference type="SAM" id="SignalP"/>
    </source>
</evidence>
<dbReference type="PANTHER" id="PTHR31731">
    <property type="match status" value="1"/>
</dbReference>
<dbReference type="Proteomes" id="UP000828251">
    <property type="component" value="Unassembled WGS sequence"/>
</dbReference>
<keyword evidence="2" id="KW-0732">Signal</keyword>
<accession>A0A9D3ZZI5</accession>